<feature type="domain" description="GRF-type" evidence="7">
    <location>
        <begin position="79"/>
        <end position="120"/>
    </location>
</feature>
<dbReference type="GO" id="GO:0008270">
    <property type="term" value="F:zinc ion binding"/>
    <property type="evidence" value="ECO:0007669"/>
    <property type="project" value="UniProtKB-KW"/>
</dbReference>
<evidence type="ECO:0000313" key="9">
    <source>
        <dbReference type="Proteomes" id="UP000280104"/>
    </source>
</evidence>
<proteinExistence type="predicted"/>
<evidence type="ECO:0000256" key="1">
    <source>
        <dbReference type="ARBA" id="ARBA00022723"/>
    </source>
</evidence>
<reference evidence="8 9" key="1">
    <citation type="submission" date="2018-05" db="EMBL/GenBank/DDBJ databases">
        <authorList>
            <person name="Thind KAUR A."/>
        </authorList>
    </citation>
    <scope>NUCLEOTIDE SEQUENCE [LARGE SCALE GENOMIC DNA]</scope>
</reference>
<protein>
    <recommendedName>
        <fullName evidence="7">GRF-type domain-containing protein</fullName>
    </recommendedName>
</protein>
<evidence type="ECO:0000256" key="2">
    <source>
        <dbReference type="ARBA" id="ARBA00022771"/>
    </source>
</evidence>
<name>A0A7H4LI88_WHEAT</name>
<gene>
    <name evidence="8" type="ORF">CAMPLR22A2D_LOCUS2937</name>
</gene>
<evidence type="ECO:0000256" key="3">
    <source>
        <dbReference type="ARBA" id="ARBA00022833"/>
    </source>
</evidence>
<dbReference type="PROSITE" id="PS51999">
    <property type="entry name" value="ZF_GRF"/>
    <property type="match status" value="1"/>
</dbReference>
<evidence type="ECO:0000313" key="8">
    <source>
        <dbReference type="EMBL" id="SPT18326.1"/>
    </source>
</evidence>
<dbReference type="AlphaFoldDB" id="A0A7H4LI88"/>
<organism evidence="8 9">
    <name type="scientific">Triticum aestivum</name>
    <name type="common">Wheat</name>
    <dbReference type="NCBI Taxonomy" id="4565"/>
    <lineage>
        <taxon>Eukaryota</taxon>
        <taxon>Viridiplantae</taxon>
        <taxon>Streptophyta</taxon>
        <taxon>Embryophyta</taxon>
        <taxon>Tracheophyta</taxon>
        <taxon>Spermatophyta</taxon>
        <taxon>Magnoliopsida</taxon>
        <taxon>Liliopsida</taxon>
        <taxon>Poales</taxon>
        <taxon>Poaceae</taxon>
        <taxon>BOP clade</taxon>
        <taxon>Pooideae</taxon>
        <taxon>Triticodae</taxon>
        <taxon>Triticeae</taxon>
        <taxon>Triticinae</taxon>
        <taxon>Triticum</taxon>
    </lineage>
</organism>
<evidence type="ECO:0000256" key="5">
    <source>
        <dbReference type="SAM" id="Coils"/>
    </source>
</evidence>
<accession>A0A7H4LI88</accession>
<dbReference type="InterPro" id="IPR010666">
    <property type="entry name" value="Znf_GRF"/>
</dbReference>
<keyword evidence="6" id="KW-0472">Membrane</keyword>
<dbReference type="EMBL" id="LS480641">
    <property type="protein sequence ID" value="SPT18326.1"/>
    <property type="molecule type" value="Genomic_DNA"/>
</dbReference>
<keyword evidence="6" id="KW-0812">Transmembrane</keyword>
<evidence type="ECO:0000256" key="4">
    <source>
        <dbReference type="PROSITE-ProRule" id="PRU01343"/>
    </source>
</evidence>
<keyword evidence="6" id="KW-1133">Transmembrane helix</keyword>
<keyword evidence="1" id="KW-0479">Metal-binding</keyword>
<keyword evidence="5" id="KW-0175">Coiled coil</keyword>
<evidence type="ECO:0000259" key="7">
    <source>
        <dbReference type="PROSITE" id="PS51999"/>
    </source>
</evidence>
<dbReference type="PANTHER" id="PTHR35163:SF12">
    <property type="entry name" value="OS05G0134500 PROTEIN"/>
    <property type="match status" value="1"/>
</dbReference>
<dbReference type="PANTHER" id="PTHR35163">
    <property type="entry name" value="OS02G0467300 PROTEIN"/>
    <property type="match status" value="1"/>
</dbReference>
<sequence length="196" mass="22174">MRTSGVDGFGAAAPARIAAIMAVAAEHLPKVIRRQVYYGSESSCQESDLPPDPEHESRLLQHEFDSEFCATEKYQKLSCVHGHTPDRCVCTDGFDIGRRFLSCPLEGYEACAFVNWLDEEWHGRARSVITKLVEDNVKLKKKLADLECTISTMKQERINHRQQMKARDKKELACVVVVVALAMFYALFAMMIRGFL</sequence>
<dbReference type="Proteomes" id="UP000280104">
    <property type="component" value="Chromosome II"/>
</dbReference>
<feature type="transmembrane region" description="Helical" evidence="6">
    <location>
        <begin position="172"/>
        <end position="192"/>
    </location>
</feature>
<keyword evidence="3" id="KW-0862">Zinc</keyword>
<evidence type="ECO:0000256" key="6">
    <source>
        <dbReference type="SAM" id="Phobius"/>
    </source>
</evidence>
<keyword evidence="2 4" id="KW-0863">Zinc-finger</keyword>
<feature type="coiled-coil region" evidence="5">
    <location>
        <begin position="129"/>
        <end position="163"/>
    </location>
</feature>